<dbReference type="InterPro" id="IPR005911">
    <property type="entry name" value="YhcC-like"/>
</dbReference>
<keyword evidence="6" id="KW-0411">Iron-sulfur</keyword>
<evidence type="ECO:0000313" key="9">
    <source>
        <dbReference type="Proteomes" id="UP000596252"/>
    </source>
</evidence>
<dbReference type="PROSITE" id="PS51918">
    <property type="entry name" value="RADICAL_SAM"/>
    <property type="match status" value="1"/>
</dbReference>
<dbReference type="InterPro" id="IPR006638">
    <property type="entry name" value="Elp3/MiaA/NifB-like_rSAM"/>
</dbReference>
<dbReference type="InterPro" id="IPR058240">
    <property type="entry name" value="rSAM_sf"/>
</dbReference>
<dbReference type="InterPro" id="IPR007197">
    <property type="entry name" value="rSAM"/>
</dbReference>
<dbReference type="SFLD" id="SFLDG01086">
    <property type="entry name" value="elongater_protein-like"/>
    <property type="match status" value="1"/>
</dbReference>
<feature type="domain" description="Radical SAM core" evidence="7">
    <location>
        <begin position="29"/>
        <end position="271"/>
    </location>
</feature>
<evidence type="ECO:0000256" key="1">
    <source>
        <dbReference type="ARBA" id="ARBA00001966"/>
    </source>
</evidence>
<dbReference type="SFLD" id="SFLDG01091">
    <property type="entry name" value="uncharacterized_CHP01210-like"/>
    <property type="match status" value="1"/>
</dbReference>
<dbReference type="InterPro" id="IPR023404">
    <property type="entry name" value="rSAM_horseshoe"/>
</dbReference>
<evidence type="ECO:0000256" key="5">
    <source>
        <dbReference type="ARBA" id="ARBA00023004"/>
    </source>
</evidence>
<keyword evidence="4" id="KW-0479">Metal-binding</keyword>
<dbReference type="PANTHER" id="PTHR11135">
    <property type="entry name" value="HISTONE ACETYLTRANSFERASE-RELATED"/>
    <property type="match status" value="1"/>
</dbReference>
<keyword evidence="5" id="KW-0408">Iron</keyword>
<dbReference type="InterPro" id="IPR032432">
    <property type="entry name" value="Radical_SAM_C"/>
</dbReference>
<name>A0ABX7G5M2_9GAMM</name>
<dbReference type="Pfam" id="PF16199">
    <property type="entry name" value="Radical_SAM_C"/>
    <property type="match status" value="1"/>
</dbReference>
<dbReference type="SFLD" id="SFLDS00029">
    <property type="entry name" value="Radical_SAM"/>
    <property type="match status" value="1"/>
</dbReference>
<dbReference type="PANTHER" id="PTHR11135:SF1">
    <property type="entry name" value="PROTEIN YHCC"/>
    <property type="match status" value="1"/>
</dbReference>
<evidence type="ECO:0000259" key="7">
    <source>
        <dbReference type="PROSITE" id="PS51918"/>
    </source>
</evidence>
<dbReference type="InterPro" id="IPR039661">
    <property type="entry name" value="ELP3"/>
</dbReference>
<dbReference type="NCBIfam" id="TIGR01212">
    <property type="entry name" value="TIGR01212 family radical SAM protein"/>
    <property type="match status" value="1"/>
</dbReference>
<dbReference type="EMBL" id="CP069213">
    <property type="protein sequence ID" value="QRH02605.1"/>
    <property type="molecule type" value="Genomic_DNA"/>
</dbReference>
<keyword evidence="9" id="KW-1185">Reference proteome</keyword>
<dbReference type="SUPFAM" id="SSF102114">
    <property type="entry name" value="Radical SAM enzymes"/>
    <property type="match status" value="1"/>
</dbReference>
<keyword evidence="3" id="KW-0949">S-adenosyl-L-methionine</keyword>
<protein>
    <submittedName>
        <fullName evidence="8">TIGR01212 family radical SAM protein</fullName>
    </submittedName>
</protein>
<sequence length="333" mass="36644">MEATVSQSVSITPTLDALVNTFGNDCRLRFGKRVRKLTLDAHFTCPNRDGSLGVGGCTFCHVPSFNADDGQQFDIASQLKRQMAGRSDALYFIYFQAYTSTYDEVAVLKRRYDEALSIGNVAGLFVGTRPDCVPDAVLQLLADYQQQGIDVWLDLGLQTARDDTLKRINRGHDFAVYADAVTRARRLGIKVCTHLILGLPGERPEDFVASHRQVLALGVDGLKLHPLHIVEGSIMARQWRAGRLDTLSLDDYVNAAVQLIQRTPADIIFHRVTAHARPPLLLAPEWCGHKWLAMGAICSSLAQTGGQGSLTEYPYLTDKKSKVSEPYPTAIGG</sequence>
<dbReference type="Gene3D" id="3.80.30.20">
    <property type="entry name" value="tm_1862 like domain"/>
    <property type="match status" value="1"/>
</dbReference>
<organism evidence="8 9">
    <name type="scientific">Shewanella litorisediminis</name>
    <dbReference type="NCBI Taxonomy" id="1173586"/>
    <lineage>
        <taxon>Bacteria</taxon>
        <taxon>Pseudomonadati</taxon>
        <taxon>Pseudomonadota</taxon>
        <taxon>Gammaproteobacteria</taxon>
        <taxon>Alteromonadales</taxon>
        <taxon>Shewanellaceae</taxon>
        <taxon>Shewanella</taxon>
    </lineage>
</organism>
<evidence type="ECO:0000256" key="6">
    <source>
        <dbReference type="ARBA" id="ARBA00023014"/>
    </source>
</evidence>
<dbReference type="SMART" id="SM00729">
    <property type="entry name" value="Elp3"/>
    <property type="match status" value="1"/>
</dbReference>
<dbReference type="Proteomes" id="UP000596252">
    <property type="component" value="Chromosome"/>
</dbReference>
<proteinExistence type="predicted"/>
<dbReference type="CDD" id="cd01335">
    <property type="entry name" value="Radical_SAM"/>
    <property type="match status" value="1"/>
</dbReference>
<keyword evidence="2" id="KW-0004">4Fe-4S</keyword>
<evidence type="ECO:0000256" key="4">
    <source>
        <dbReference type="ARBA" id="ARBA00022723"/>
    </source>
</evidence>
<comment type="cofactor">
    <cofactor evidence="1">
        <name>[4Fe-4S] cluster</name>
        <dbReference type="ChEBI" id="CHEBI:49883"/>
    </cofactor>
</comment>
<reference evidence="8 9" key="1">
    <citation type="journal article" date="2012" name="Antonie Van Leeuwenhoek">
        <title>Shewanella litorisediminis sp. nov., a gammaproteobacterium isolated from a tidal flat sediment.</title>
        <authorList>
            <person name="Lee M.H."/>
            <person name="Yoon J.H."/>
        </authorList>
    </citation>
    <scope>NUCLEOTIDE SEQUENCE [LARGE SCALE GENOMIC DNA]</scope>
    <source>
        <strain evidence="8 9">SMK1-12</strain>
    </source>
</reference>
<dbReference type="Pfam" id="PF04055">
    <property type="entry name" value="Radical_SAM"/>
    <property type="match status" value="1"/>
</dbReference>
<evidence type="ECO:0000313" key="8">
    <source>
        <dbReference type="EMBL" id="QRH02605.1"/>
    </source>
</evidence>
<accession>A0ABX7G5M2</accession>
<gene>
    <name evidence="8" type="ORF">JQC75_04060</name>
</gene>
<evidence type="ECO:0000256" key="2">
    <source>
        <dbReference type="ARBA" id="ARBA00022485"/>
    </source>
</evidence>
<evidence type="ECO:0000256" key="3">
    <source>
        <dbReference type="ARBA" id="ARBA00022691"/>
    </source>
</evidence>